<evidence type="ECO:0000313" key="3">
    <source>
        <dbReference type="Proteomes" id="UP001585080"/>
    </source>
</evidence>
<dbReference type="RefSeq" id="WP_376736442.1">
    <property type="nucleotide sequence ID" value="NZ_JAYMRP010000070.1"/>
</dbReference>
<comment type="caution">
    <text evidence="2">The sequence shown here is derived from an EMBL/GenBank/DDBJ whole genome shotgun (WGS) entry which is preliminary data.</text>
</comment>
<evidence type="ECO:0000313" key="2">
    <source>
        <dbReference type="EMBL" id="MFB8778015.1"/>
    </source>
</evidence>
<dbReference type="EMBL" id="JAYMRP010000070">
    <property type="protein sequence ID" value="MFB8778015.1"/>
    <property type="molecule type" value="Genomic_DNA"/>
</dbReference>
<keyword evidence="3" id="KW-1185">Reference proteome</keyword>
<evidence type="ECO:0008006" key="4">
    <source>
        <dbReference type="Google" id="ProtNLM"/>
    </source>
</evidence>
<proteinExistence type="predicted"/>
<protein>
    <recommendedName>
        <fullName evidence="4">Antitoxin</fullName>
    </recommendedName>
</protein>
<feature type="region of interest" description="Disordered" evidence="1">
    <location>
        <begin position="52"/>
        <end position="71"/>
    </location>
</feature>
<evidence type="ECO:0000256" key="1">
    <source>
        <dbReference type="SAM" id="MobiDB-lite"/>
    </source>
</evidence>
<sequence length="71" mass="7788">MATKRTGITKFFDDVVDSTKDLADGILDRLSDAEQDLRKGLTRIVENRETGKNVQAEQLSAAPGTHRDTVA</sequence>
<organism evidence="2 3">
    <name type="scientific">Streptomyces broussonetiae</name>
    <dbReference type="NCBI Taxonomy" id="2686304"/>
    <lineage>
        <taxon>Bacteria</taxon>
        <taxon>Bacillati</taxon>
        <taxon>Actinomycetota</taxon>
        <taxon>Actinomycetes</taxon>
        <taxon>Kitasatosporales</taxon>
        <taxon>Streptomycetaceae</taxon>
        <taxon>Streptomyces</taxon>
    </lineage>
</organism>
<reference evidence="2 3" key="1">
    <citation type="submission" date="2024-01" db="EMBL/GenBank/DDBJ databases">
        <title>Genome mining of biosynthetic gene clusters to explore secondary metabolites of Streptomyces sp.</title>
        <authorList>
            <person name="Baig A."/>
            <person name="Ajitkumar Shintre N."/>
            <person name="Kumar H."/>
            <person name="Anbarasu A."/>
            <person name="Ramaiah S."/>
        </authorList>
    </citation>
    <scope>NUCLEOTIDE SEQUENCE [LARGE SCALE GENOMIC DNA]</scope>
    <source>
        <strain evidence="2 3">A57</strain>
    </source>
</reference>
<accession>A0ABV5EMC7</accession>
<dbReference type="Proteomes" id="UP001585080">
    <property type="component" value="Unassembled WGS sequence"/>
</dbReference>
<name>A0ABV5EMC7_9ACTN</name>
<gene>
    <name evidence="2" type="ORF">VSS16_35825</name>
</gene>